<feature type="repeat" description="WD" evidence="21">
    <location>
        <begin position="348"/>
        <end position="377"/>
    </location>
</feature>
<evidence type="ECO:0000256" key="16">
    <source>
        <dbReference type="ARBA" id="ARBA00022801"/>
    </source>
</evidence>
<comment type="function">
    <text evidence="22">Ubiquitin-protein ligase which is mainly involved pre-mRNA splicing and DNA repair. Required for pre-mRNA splicing as component of the spliceosome.</text>
</comment>
<evidence type="ECO:0000256" key="12">
    <source>
        <dbReference type="ARBA" id="ARBA00022728"/>
    </source>
</evidence>
<keyword evidence="12 22" id="KW-0747">Spliceosome</keyword>
<feature type="compositionally biased region" description="Basic and acidic residues" evidence="23">
    <location>
        <begin position="948"/>
        <end position="957"/>
    </location>
</feature>
<comment type="subcellular location">
    <subcellularLocation>
        <location evidence="2">Nucleus</location>
        <location evidence="2">Nucleoplasm</location>
    </subcellularLocation>
</comment>
<keyword evidence="17" id="KW-0788">Thiol protease</keyword>
<dbReference type="Pfam" id="PF04564">
    <property type="entry name" value="U-box"/>
    <property type="match status" value="1"/>
</dbReference>
<dbReference type="SUPFAM" id="SSF54001">
    <property type="entry name" value="Cysteine proteinases"/>
    <property type="match status" value="1"/>
</dbReference>
<name>A0AAN8FRS4_TRICO</name>
<dbReference type="PROSITE" id="PS00678">
    <property type="entry name" value="WD_REPEATS_1"/>
    <property type="match status" value="1"/>
</dbReference>
<evidence type="ECO:0000256" key="17">
    <source>
        <dbReference type="ARBA" id="ARBA00022807"/>
    </source>
</evidence>
<dbReference type="Gene3D" id="3.40.395.10">
    <property type="entry name" value="Adenoviral Proteinase, Chain A"/>
    <property type="match status" value="1"/>
</dbReference>
<comment type="pathway">
    <text evidence="3 22">Protein modification; protein ubiquitination.</text>
</comment>
<evidence type="ECO:0000256" key="4">
    <source>
        <dbReference type="ARBA" id="ARBA00005234"/>
    </source>
</evidence>
<comment type="catalytic activity">
    <reaction evidence="1 22">
        <text>S-ubiquitinyl-[E2 ubiquitin-conjugating enzyme]-L-cysteine + [acceptor protein]-L-lysine = [E2 ubiquitin-conjugating enzyme]-L-cysteine + N(6)-ubiquitinyl-[acceptor protein]-L-lysine.</text>
        <dbReference type="EC" id="2.3.2.27"/>
    </reaction>
</comment>
<evidence type="ECO:0000256" key="21">
    <source>
        <dbReference type="PROSITE-ProRule" id="PRU00221"/>
    </source>
</evidence>
<dbReference type="GO" id="GO:0008234">
    <property type="term" value="F:cysteine-type peptidase activity"/>
    <property type="evidence" value="ECO:0007669"/>
    <property type="project" value="UniProtKB-KW"/>
</dbReference>
<dbReference type="InterPro" id="IPR013083">
    <property type="entry name" value="Znf_RING/FYVE/PHD"/>
</dbReference>
<evidence type="ECO:0000256" key="2">
    <source>
        <dbReference type="ARBA" id="ARBA00004642"/>
    </source>
</evidence>
<dbReference type="CDD" id="cd16656">
    <property type="entry name" value="RING-Ubox_PRP19"/>
    <property type="match status" value="1"/>
</dbReference>
<feature type="region of interest" description="Disordered" evidence="23">
    <location>
        <begin position="513"/>
        <end position="569"/>
    </location>
</feature>
<reference evidence="26 27" key="1">
    <citation type="submission" date="2019-10" db="EMBL/GenBank/DDBJ databases">
        <title>Assembly and Annotation for the nematode Trichostrongylus colubriformis.</title>
        <authorList>
            <person name="Martin J."/>
        </authorList>
    </citation>
    <scope>NUCLEOTIDE SEQUENCE [LARGE SCALE GENOMIC DNA]</scope>
    <source>
        <strain evidence="26">G859</strain>
        <tissue evidence="26">Whole worm</tissue>
    </source>
</reference>
<sequence>MVFTCALSGEPAEEPVVAPSGHIYEKRLILKYLAENGVDPITNESLDEKQLIPLKTGAIDTTPRNVAGTSIPSLLKMLQDEWDSVMLNSFSLRQQLQTARQELSHSLYQHDAACRVIARLTKELTAAREALSTLKPHAANVTHAAGDIDMEQSVDEAQGISEAVLARLDEKAKTLTAARKQRGKNLPEELTKQDEFTSFRESACHTGIHSTGVPGVTALDVQGKMVLTGGADKTVVLFNSEKEQVQDVFKGHQKKINAVILHPNSKNAISASSDAQVRVWTTGEESCKALIDIHQAAVTDISLHATGDYVLSVSDDSHWALSDVNTGKTLCKVRADDNSSVAVCCGQFHPDGLIFGTGTADAVVKIWDLKEQTNVANFPGHQGAVRAIAFSENGYYLATGAEDGELKLWDLRKLKNLKTLSLHDGNHSINNICFDHSGTYLAVGSSDVEVLHVKSWQVVATFDTHTAAVTAVRFGDHARSLYSTSMDKSLRVEKLAVLVLNRMNFMRRWTLGEEKPPSRRRSRSRSSSRRPRLDIRNEESDERRVRKRELVSSTSSYSAANHSKRRKTSPGSFSFSDFFFNPVKTVYRMISGEDDEEVKIVEQPCESSSKANGIETLKSSDRAGEKNRFTFPAKPAVIDLTHDSCDFDDSEVEVVAELSSAVPPSGNKLRERSVVHPDVIELSDSDELEKGANGGYLGTQPSCSAVEVQDEEEGEEEEVRIVKEVERQEDADDVEIVAEICHTPKGALAASRQSIENARDQVASISSIASPARSNSSTSICFDGKTHGDQVSTSSPAPEDSISRQGTPHGLRFDMPSPRSDPWQRRKSKISKGKPITPSHSSVIGKTIARMRVEGEKCNGSPSGMSSNVNLAARDYLLDMIEKMGGNAVEYPSRTSQTSFIETVDKRKPFRISRQSIGEHDGIRRIRKVLDKYGQQKSSGRSVNSRQQPEDAAKSIERQSSSEQPSEDDDNVVSLFGSAVTDDAAEAFERQSSRSVTPMSTQSSGIDRLTELLEKLNSFGQRPTPEQKYNRFVAERRELREREIALQEEVRVRSLARLATRESIEEQARRRLELIGIRPPLPKPKVKDEFPRLSDEAEALCSRVWNRRLPQSEEFSEGFGIKLTRKDLSTLCGLDWLNDEVINFYLQLVCQRSTETKGLPKTYAFNTFFYANISTKGYASVKRWTRKVDVFAHDLLLVPVHLSVHWCMAVIDFAEKRIDYYDSLLGKNQKCLEHLKQYLEDESNDKRKQKFCFDGWNFELRADIPRQMNGSDCGVFACKFAEFASRRAPIVFTQEHMPYYRRRMVYELVTKKLL</sequence>
<evidence type="ECO:0000256" key="5">
    <source>
        <dbReference type="ARBA" id="ARBA00006388"/>
    </source>
</evidence>
<dbReference type="InterPro" id="IPR036322">
    <property type="entry name" value="WD40_repeat_dom_sf"/>
</dbReference>
<dbReference type="Pfam" id="PF24814">
    <property type="entry name" value="WD40_Prp19"/>
    <property type="match status" value="1"/>
</dbReference>
<dbReference type="EMBL" id="WIXE01003638">
    <property type="protein sequence ID" value="KAK5983767.1"/>
    <property type="molecule type" value="Genomic_DNA"/>
</dbReference>
<feature type="compositionally biased region" description="Polar residues" evidence="23">
    <location>
        <begin position="935"/>
        <end position="947"/>
    </location>
</feature>
<keyword evidence="9 22" id="KW-0507">mRNA processing</keyword>
<keyword evidence="15 22" id="KW-0833">Ubl conjugation pathway</keyword>
<dbReference type="GO" id="GO:0005737">
    <property type="term" value="C:cytoplasm"/>
    <property type="evidence" value="ECO:0007669"/>
    <property type="project" value="TreeGrafter"/>
</dbReference>
<dbReference type="GO" id="GO:0000398">
    <property type="term" value="P:mRNA splicing, via spliceosome"/>
    <property type="evidence" value="ECO:0007669"/>
    <property type="project" value="InterPro"/>
</dbReference>
<evidence type="ECO:0000256" key="10">
    <source>
        <dbReference type="ARBA" id="ARBA00022670"/>
    </source>
</evidence>
<dbReference type="InterPro" id="IPR019775">
    <property type="entry name" value="WD40_repeat_CS"/>
</dbReference>
<dbReference type="GO" id="GO:0060255">
    <property type="term" value="P:regulation of macromolecule metabolic process"/>
    <property type="evidence" value="ECO:0007669"/>
    <property type="project" value="UniProtKB-ARBA"/>
</dbReference>
<dbReference type="PROSITE" id="PS50082">
    <property type="entry name" value="WD_REPEATS_2"/>
    <property type="match status" value="3"/>
</dbReference>
<evidence type="ECO:0000256" key="14">
    <source>
        <dbReference type="ARBA" id="ARBA00022763"/>
    </source>
</evidence>
<dbReference type="Pfam" id="PF02902">
    <property type="entry name" value="Peptidase_C48"/>
    <property type="match status" value="1"/>
</dbReference>
<evidence type="ECO:0000259" key="25">
    <source>
        <dbReference type="PROSITE" id="PS51698"/>
    </source>
</evidence>
<feature type="region of interest" description="Disordered" evidence="23">
    <location>
        <begin position="932"/>
        <end position="971"/>
    </location>
</feature>
<keyword evidence="10" id="KW-0645">Protease</keyword>
<dbReference type="SUPFAM" id="SSF50978">
    <property type="entry name" value="WD40 repeat-like"/>
    <property type="match status" value="1"/>
</dbReference>
<dbReference type="GO" id="GO:0080090">
    <property type="term" value="P:regulation of primary metabolic process"/>
    <property type="evidence" value="ECO:0007669"/>
    <property type="project" value="UniProtKB-ARBA"/>
</dbReference>
<dbReference type="InterPro" id="IPR003613">
    <property type="entry name" value="Ubox_domain"/>
</dbReference>
<dbReference type="InterPro" id="IPR015943">
    <property type="entry name" value="WD40/YVTN_repeat-like_dom_sf"/>
</dbReference>
<feature type="compositionally biased region" description="Basic and acidic residues" evidence="23">
    <location>
        <begin position="531"/>
        <end position="550"/>
    </location>
</feature>
<keyword evidence="16" id="KW-0378">Hydrolase</keyword>
<dbReference type="GO" id="GO:0000974">
    <property type="term" value="C:Prp19 complex"/>
    <property type="evidence" value="ECO:0007669"/>
    <property type="project" value="UniProtKB-UniRule"/>
</dbReference>
<evidence type="ECO:0000256" key="18">
    <source>
        <dbReference type="ARBA" id="ARBA00023187"/>
    </source>
</evidence>
<evidence type="ECO:0000256" key="7">
    <source>
        <dbReference type="ARBA" id="ARBA00015618"/>
    </source>
</evidence>
<keyword evidence="13" id="KW-0677">Repeat</keyword>
<gene>
    <name evidence="26" type="ORF">GCK32_001639</name>
</gene>
<evidence type="ECO:0000256" key="8">
    <source>
        <dbReference type="ARBA" id="ARBA00022574"/>
    </source>
</evidence>
<dbReference type="InterPro" id="IPR038765">
    <property type="entry name" value="Papain-like_cys_pep_sf"/>
</dbReference>
<keyword evidence="20 22" id="KW-0539">Nucleus</keyword>
<dbReference type="PRINTS" id="PR00320">
    <property type="entry name" value="GPROTEINBRPT"/>
</dbReference>
<dbReference type="Gene3D" id="3.30.40.10">
    <property type="entry name" value="Zinc/RING finger domain, C3HC4 (zinc finger)"/>
    <property type="match status" value="1"/>
</dbReference>
<feature type="domain" description="Ubiquitin-like protease family profile" evidence="24">
    <location>
        <begin position="1121"/>
        <end position="1284"/>
    </location>
</feature>
<evidence type="ECO:0000256" key="15">
    <source>
        <dbReference type="ARBA" id="ARBA00022786"/>
    </source>
</evidence>
<evidence type="ECO:0000256" key="1">
    <source>
        <dbReference type="ARBA" id="ARBA00000900"/>
    </source>
</evidence>
<accession>A0AAN8FRS4</accession>
<organism evidence="26 27">
    <name type="scientific">Trichostrongylus colubriformis</name>
    <name type="common">Black scour worm</name>
    <dbReference type="NCBI Taxonomy" id="6319"/>
    <lineage>
        <taxon>Eukaryota</taxon>
        <taxon>Metazoa</taxon>
        <taxon>Ecdysozoa</taxon>
        <taxon>Nematoda</taxon>
        <taxon>Chromadorea</taxon>
        <taxon>Rhabditida</taxon>
        <taxon>Rhabditina</taxon>
        <taxon>Rhabditomorpha</taxon>
        <taxon>Strongyloidea</taxon>
        <taxon>Trichostrongylidae</taxon>
        <taxon>Trichostrongylus</taxon>
    </lineage>
</organism>
<dbReference type="CDD" id="cd00200">
    <property type="entry name" value="WD40"/>
    <property type="match status" value="1"/>
</dbReference>
<protein>
    <recommendedName>
        <fullName evidence="7 22">Pre-mRNA-processing factor 19</fullName>
        <ecNumber evidence="6 22">2.3.2.27</ecNumber>
    </recommendedName>
</protein>
<dbReference type="InterPro" id="IPR001680">
    <property type="entry name" value="WD40_rpt"/>
</dbReference>
<dbReference type="GO" id="GO:0070534">
    <property type="term" value="P:protein K63-linked ubiquitination"/>
    <property type="evidence" value="ECO:0007669"/>
    <property type="project" value="UniProtKB-UniRule"/>
</dbReference>
<dbReference type="PANTHER" id="PTHR43995">
    <property type="entry name" value="PRE-MRNA-PROCESSING FACTOR 19"/>
    <property type="match status" value="1"/>
</dbReference>
<evidence type="ECO:0000256" key="11">
    <source>
        <dbReference type="ARBA" id="ARBA00022679"/>
    </source>
</evidence>
<dbReference type="Pfam" id="PF08606">
    <property type="entry name" value="Prp19"/>
    <property type="match status" value="1"/>
</dbReference>
<dbReference type="GO" id="GO:0071006">
    <property type="term" value="C:U2-type catalytic step 1 spliceosome"/>
    <property type="evidence" value="ECO:0007669"/>
    <property type="project" value="TreeGrafter"/>
</dbReference>
<dbReference type="GO" id="GO:0005654">
    <property type="term" value="C:nucleoplasm"/>
    <property type="evidence" value="ECO:0007669"/>
    <property type="project" value="UniProtKB-SubCell"/>
</dbReference>
<proteinExistence type="inferred from homology"/>
<evidence type="ECO:0000313" key="26">
    <source>
        <dbReference type="EMBL" id="KAK5983767.1"/>
    </source>
</evidence>
<feature type="region of interest" description="Disordered" evidence="23">
    <location>
        <begin position="766"/>
        <end position="841"/>
    </location>
</feature>
<evidence type="ECO:0000313" key="27">
    <source>
        <dbReference type="Proteomes" id="UP001331761"/>
    </source>
</evidence>
<dbReference type="SUPFAM" id="SSF57850">
    <property type="entry name" value="RING/U-box"/>
    <property type="match status" value="1"/>
</dbReference>
<evidence type="ECO:0000256" key="6">
    <source>
        <dbReference type="ARBA" id="ARBA00012483"/>
    </source>
</evidence>
<keyword evidence="8 21" id="KW-0853">WD repeat</keyword>
<feature type="compositionally biased region" description="Low complexity" evidence="23">
    <location>
        <begin position="766"/>
        <end position="780"/>
    </location>
</feature>
<dbReference type="InterPro" id="IPR013915">
    <property type="entry name" value="Prp19_cc"/>
</dbReference>
<dbReference type="PANTHER" id="PTHR43995:SF1">
    <property type="entry name" value="PRE-MRNA-PROCESSING FACTOR 19"/>
    <property type="match status" value="1"/>
</dbReference>
<comment type="similarity">
    <text evidence="5 22">Belongs to the WD repeat PRP19 family.</text>
</comment>
<keyword evidence="19 22" id="KW-0234">DNA repair</keyword>
<evidence type="ECO:0000256" key="22">
    <source>
        <dbReference type="RuleBase" id="RU367101"/>
    </source>
</evidence>
<comment type="similarity">
    <text evidence="4">Belongs to the peptidase C48 family.</text>
</comment>
<evidence type="ECO:0000256" key="9">
    <source>
        <dbReference type="ARBA" id="ARBA00022664"/>
    </source>
</evidence>
<dbReference type="Proteomes" id="UP001331761">
    <property type="component" value="Unassembled WGS sequence"/>
</dbReference>
<evidence type="ECO:0000256" key="13">
    <source>
        <dbReference type="ARBA" id="ARBA00022737"/>
    </source>
</evidence>
<keyword evidence="14 22" id="KW-0227">DNA damage</keyword>
<evidence type="ECO:0000259" key="24">
    <source>
        <dbReference type="PROSITE" id="PS50600"/>
    </source>
</evidence>
<dbReference type="Gene3D" id="2.130.10.10">
    <property type="entry name" value="YVTN repeat-like/Quinoprotein amine dehydrogenase"/>
    <property type="match status" value="1"/>
</dbReference>
<feature type="repeat" description="WD" evidence="21">
    <location>
        <begin position="249"/>
        <end position="280"/>
    </location>
</feature>
<feature type="compositionally biased region" description="Low complexity" evidence="23">
    <location>
        <begin position="552"/>
        <end position="561"/>
    </location>
</feature>
<evidence type="ECO:0000256" key="3">
    <source>
        <dbReference type="ARBA" id="ARBA00004906"/>
    </source>
</evidence>
<dbReference type="GO" id="GO:0006508">
    <property type="term" value="P:proteolysis"/>
    <property type="evidence" value="ECO:0007669"/>
    <property type="project" value="UniProtKB-KW"/>
</dbReference>
<dbReference type="GO" id="GO:0006281">
    <property type="term" value="P:DNA repair"/>
    <property type="evidence" value="ECO:0007669"/>
    <property type="project" value="UniProtKB-KW"/>
</dbReference>
<dbReference type="PROSITE" id="PS51698">
    <property type="entry name" value="U_BOX"/>
    <property type="match status" value="1"/>
</dbReference>
<evidence type="ECO:0000256" key="19">
    <source>
        <dbReference type="ARBA" id="ARBA00023204"/>
    </source>
</evidence>
<dbReference type="PROSITE" id="PS50600">
    <property type="entry name" value="ULP_PROTEASE"/>
    <property type="match status" value="1"/>
</dbReference>
<dbReference type="GO" id="GO:0061630">
    <property type="term" value="F:ubiquitin protein ligase activity"/>
    <property type="evidence" value="ECO:0007669"/>
    <property type="project" value="UniProtKB-UniRule"/>
</dbReference>
<keyword evidence="18 22" id="KW-0508">mRNA splicing</keyword>
<dbReference type="FunFam" id="3.30.40.10:FF:000027">
    <property type="entry name" value="Pre-mRNA-processing factor 19, putative"/>
    <property type="match status" value="1"/>
</dbReference>
<comment type="subunit">
    <text evidence="22">Homotetramer.</text>
</comment>
<feature type="repeat" description="WD" evidence="21">
    <location>
        <begin position="378"/>
        <end position="419"/>
    </location>
</feature>
<keyword evidence="11 22" id="KW-0808">Transferase</keyword>
<dbReference type="EC" id="2.3.2.27" evidence="6 22"/>
<dbReference type="SMART" id="SM00320">
    <property type="entry name" value="WD40"/>
    <property type="match status" value="7"/>
</dbReference>
<dbReference type="InterPro" id="IPR055340">
    <property type="entry name" value="RING-Ubox_PRP19"/>
</dbReference>
<feature type="compositionally biased region" description="Basic residues" evidence="23">
    <location>
        <begin position="518"/>
        <end position="530"/>
    </location>
</feature>
<dbReference type="PROSITE" id="PS50294">
    <property type="entry name" value="WD_REPEATS_REGION"/>
    <property type="match status" value="2"/>
</dbReference>
<evidence type="ECO:0000256" key="23">
    <source>
        <dbReference type="SAM" id="MobiDB-lite"/>
    </source>
</evidence>
<dbReference type="InterPro" id="IPR038959">
    <property type="entry name" value="Prp19"/>
</dbReference>
<dbReference type="FunFam" id="3.40.395.10:FF:000001">
    <property type="entry name" value="Sentrin-specific protease 1"/>
    <property type="match status" value="1"/>
</dbReference>
<keyword evidence="27" id="KW-1185">Reference proteome</keyword>
<feature type="domain" description="U-box" evidence="25">
    <location>
        <begin position="1"/>
        <end position="71"/>
    </location>
</feature>
<dbReference type="InterPro" id="IPR020472">
    <property type="entry name" value="WD40_PAC1"/>
</dbReference>
<dbReference type="InterPro" id="IPR003653">
    <property type="entry name" value="Peptidase_C48_C"/>
</dbReference>
<dbReference type="SMART" id="SM00504">
    <property type="entry name" value="Ubox"/>
    <property type="match status" value="1"/>
</dbReference>
<comment type="caution">
    <text evidence="26">The sequence shown here is derived from an EMBL/GenBank/DDBJ whole genome shotgun (WGS) entry which is preliminary data.</text>
</comment>
<evidence type="ECO:0000256" key="20">
    <source>
        <dbReference type="ARBA" id="ARBA00023242"/>
    </source>
</evidence>